<dbReference type="Pfam" id="PF04898">
    <property type="entry name" value="Glu_syn_central"/>
    <property type="match status" value="1"/>
</dbReference>
<keyword evidence="12" id="KW-0408">Iron</keyword>
<feature type="domain" description="Glutamine amidotransferase type-2" evidence="17">
    <location>
        <begin position="20"/>
        <end position="419"/>
    </location>
</feature>
<dbReference type="Pfam" id="PF01493">
    <property type="entry name" value="GXGXG"/>
    <property type="match status" value="1"/>
</dbReference>
<keyword evidence="7" id="KW-0288">FMN</keyword>
<dbReference type="PATRIC" id="fig|1136941.3.peg.180"/>
<dbReference type="FunFam" id="3.20.20.70:FF:000053">
    <property type="entry name" value="Glutamate synthase large subunit"/>
    <property type="match status" value="1"/>
</dbReference>
<sequence>MNHMPGPIGLYDPAHEHDACGVAFVVDIHGRRSRDIVEKSIKALENLEHRGAQGAEPNTGDGAGIMIQVPDRFLREEVEFELPEQGSYATGIAFLPQASHDVTDAIDGVERIVAEQGLEVLGWREVPIDDSTLGALARDAMPTFKQLFVGGAAGMDLERATYVVRKRVQNELGDKGAGQGEAGRETVYFPSLSGQTLVYKGMLTTPQLRAFYLDLQDERVESALGMVHSRFSTNTFPSWPLAHPFRRIAHNGEINTVVGNANWMRAREALIKTDVFGAEASALDKVLPVCTPGASDTATFDEVLELLHLGGRSLPHAVLMMVPEAWEHSDTMKPEHRAFYEYHSALMEPWDGPASVCFTDGTVIGAVLDRNGLRPSRIWVTKDGLAVLGSEVGIMDVDPADVISKQRLQPGKMFLVDTAQGRIVADEEIKDQLAGEHPYQEWLDGNQVALEDLPSPDHARMPHDRVALRQQVFGYTSEDLRLLISPMASTGGEGLGSMGTDTPVAVLSNRPRMLFDYFQEMFAQVTNPPLDGIREAIVTSLGIRIGGERDLLNPGAESAKQIVLSQPILDNDDLARLVEIDGDATGFPSVHIHGLYPVAEGGEGLRRALDGVRAQVSAAIADGARIIVLSDRESDETLAPIPSLLLTSAVHHHMVRERTRTRASIIIESGDAREVHHMALLVGFGASGINPYMAFETIEDMLESGALPPYQEGMSHEEAFAKARANYIKAAGKGVLKVMSKMGISTVPSYNGAQLFQVIGLSQEVVDEFFTGLRSQLDGIGLDEIAGEVAERHALAFTDRPSERAYRELEVGGEYQWRREGEYHLFNPDTVFKLQHSTRTGQYSVFKEYTKMVDDQAARLGTLRGLFDFNFGDRDPIPLDKVEPASEIVKRFSTGAMSYGSISAEAHETLAIAMNRLGARSNSGEGGEDPRRFTHDENGDWRRSAIKQVASGRFGVTSYYLSNCTDIQIKMAQGAKPGEGGQLPPHKVYPWIAEVRGSTPGVGLISPPPHHDIYSIEDLAQLIHDLKNANPQARIHVKLVSEIGVGTVAAGVSKAHADVVLISGHDGGTGASPLTSLKHAGAPWEIGLAETQQTLLLNGLRDRIVVQVDGQLKTGRDVMIAALLGGEEFGFATAPLVVSGCIMMRVCHLDTCPVGVATQNPLLRERFSGKPEFVENFMLYIAEEVRELLARLGFRTLQDAVGHIEALDTGKAMAHWKGHKAGKLDLSPILTLPESPFMNQDLYCSGKQDHGLDKALDNELIEKARAAIESGTRVTLSSPISNVNRTVGTMLGHEVTKVYGAPGLPEGTISIDFEGSAGNSFGAFVPRGITMRIEGDANDFVGKGLSGGKIVVRPSRKAPAEFVAEENIIGGNVIAFGGTGGKMFLRGRVGERFCVRNSGVQAVVEGVGDHGCEYMTGGTAVILGRTGRNFAAGMSGGVAYVYNPHGEFEANLNDELVELESLDADDLAVLSGLLTEHRDETGSTVAAAILDDWAAAQGHFVKVMPRDYKRVLIAIDAAERSGRDVNEAIMEAARG</sequence>
<dbReference type="Pfam" id="PF01645">
    <property type="entry name" value="Glu_synthase"/>
    <property type="match status" value="1"/>
</dbReference>
<keyword evidence="5" id="KW-0028">Amino-acid biosynthesis</keyword>
<dbReference type="STRING" id="1136941.ACH46_00875"/>
<dbReference type="KEGG" id="goq:ACH46_00875"/>
<dbReference type="InterPro" id="IPR002489">
    <property type="entry name" value="Glu_synth_asu_C"/>
</dbReference>
<dbReference type="SUPFAM" id="SSF69336">
    <property type="entry name" value="Alpha subunit of glutamate synthase, C-terminal domain"/>
    <property type="match status" value="1"/>
</dbReference>
<evidence type="ECO:0000256" key="11">
    <source>
        <dbReference type="ARBA" id="ARBA00023002"/>
    </source>
</evidence>
<dbReference type="FunFam" id="3.20.20.70:FF:000031">
    <property type="entry name" value="Glutamate synthase 1 [NADH]"/>
    <property type="match status" value="1"/>
</dbReference>
<evidence type="ECO:0000256" key="3">
    <source>
        <dbReference type="ARBA" id="ARBA00001974"/>
    </source>
</evidence>
<evidence type="ECO:0000313" key="18">
    <source>
        <dbReference type="EMBL" id="ALG83325.1"/>
    </source>
</evidence>
<keyword evidence="19" id="KW-1185">Reference proteome</keyword>
<keyword evidence="13" id="KW-0411">Iron-sulfur</keyword>
<evidence type="ECO:0000256" key="9">
    <source>
        <dbReference type="ARBA" id="ARBA00022827"/>
    </source>
</evidence>
<keyword evidence="9" id="KW-0274">FAD</keyword>
<dbReference type="Pfam" id="PF00310">
    <property type="entry name" value="GATase_2"/>
    <property type="match status" value="1"/>
</dbReference>
<dbReference type="PROSITE" id="PS51278">
    <property type="entry name" value="GATASE_TYPE_2"/>
    <property type="match status" value="1"/>
</dbReference>
<comment type="cofactor">
    <cofactor evidence="3">
        <name>FAD</name>
        <dbReference type="ChEBI" id="CHEBI:57692"/>
    </cofactor>
</comment>
<keyword evidence="8" id="KW-0479">Metal-binding</keyword>
<dbReference type="FunFam" id="2.160.20.60:FF:000001">
    <property type="entry name" value="Glutamate synthase, large subunit"/>
    <property type="match status" value="1"/>
</dbReference>
<evidence type="ECO:0000256" key="4">
    <source>
        <dbReference type="ARBA" id="ARBA00009716"/>
    </source>
</evidence>
<dbReference type="GO" id="GO:0019676">
    <property type="term" value="P:ammonia assimilation cycle"/>
    <property type="evidence" value="ECO:0007669"/>
    <property type="project" value="TreeGrafter"/>
</dbReference>
<comment type="cofactor">
    <cofactor evidence="1">
        <name>FMN</name>
        <dbReference type="ChEBI" id="CHEBI:58210"/>
    </cofactor>
</comment>
<accession>A0A0N9NDT6</accession>
<comment type="pathway">
    <text evidence="16">Amino-acid biosynthesis.</text>
</comment>
<evidence type="ECO:0000256" key="12">
    <source>
        <dbReference type="ARBA" id="ARBA00023004"/>
    </source>
</evidence>
<evidence type="ECO:0000256" key="14">
    <source>
        <dbReference type="ARBA" id="ARBA00023164"/>
    </source>
</evidence>
<dbReference type="GO" id="GO:0006537">
    <property type="term" value="P:glutamate biosynthetic process"/>
    <property type="evidence" value="ECO:0007669"/>
    <property type="project" value="UniProtKB-KW"/>
</dbReference>
<dbReference type="NCBIfam" id="NF008730">
    <property type="entry name" value="PRK11750.1"/>
    <property type="match status" value="1"/>
</dbReference>
<dbReference type="Proteomes" id="UP000063789">
    <property type="component" value="Chromosome"/>
</dbReference>
<keyword evidence="14" id="KW-0314">Glutamate biosynthesis</keyword>
<dbReference type="GO" id="GO:0051538">
    <property type="term" value="F:3 iron, 4 sulfur cluster binding"/>
    <property type="evidence" value="ECO:0007669"/>
    <property type="project" value="UniProtKB-KW"/>
</dbReference>
<evidence type="ECO:0000256" key="2">
    <source>
        <dbReference type="ARBA" id="ARBA00001927"/>
    </source>
</evidence>
<reference evidence="19" key="1">
    <citation type="submission" date="2015-06" db="EMBL/GenBank/DDBJ databases">
        <title>Complete genome sequence and metabolic analysis of phthalate degradation pathway in Gordonia sp. QH-11.</title>
        <authorList>
            <person name="Jin D."/>
            <person name="Kong X."/>
            <person name="Bai Z."/>
        </authorList>
    </citation>
    <scope>NUCLEOTIDE SEQUENCE [LARGE SCALE GENOMIC DNA]</scope>
    <source>
        <strain evidence="19">QH-11</strain>
    </source>
</reference>
<name>A0A0N9NDT6_9ACTN</name>
<evidence type="ECO:0000256" key="5">
    <source>
        <dbReference type="ARBA" id="ARBA00022605"/>
    </source>
</evidence>
<evidence type="ECO:0000256" key="7">
    <source>
        <dbReference type="ARBA" id="ARBA00022643"/>
    </source>
</evidence>
<dbReference type="FunFam" id="3.60.20.10:FF:000001">
    <property type="entry name" value="Glutamate synthase, large subunit"/>
    <property type="match status" value="1"/>
</dbReference>
<evidence type="ECO:0000256" key="15">
    <source>
        <dbReference type="ARBA" id="ARBA00023291"/>
    </source>
</evidence>
<dbReference type="CDD" id="cd00713">
    <property type="entry name" value="GltS"/>
    <property type="match status" value="1"/>
</dbReference>
<evidence type="ECO:0000256" key="8">
    <source>
        <dbReference type="ARBA" id="ARBA00022723"/>
    </source>
</evidence>
<protein>
    <submittedName>
        <fullName evidence="18">Glutamate synthase</fullName>
    </submittedName>
</protein>
<evidence type="ECO:0000256" key="13">
    <source>
        <dbReference type="ARBA" id="ARBA00023014"/>
    </source>
</evidence>
<dbReference type="InterPro" id="IPR017932">
    <property type="entry name" value="GATase_2_dom"/>
</dbReference>
<dbReference type="PANTHER" id="PTHR11938:SF133">
    <property type="entry name" value="GLUTAMATE SYNTHASE (NADH)"/>
    <property type="match status" value="1"/>
</dbReference>
<evidence type="ECO:0000256" key="16">
    <source>
        <dbReference type="ARBA" id="ARBA00029440"/>
    </source>
</evidence>
<organism evidence="18 19">
    <name type="scientific">Gordonia phthalatica</name>
    <dbReference type="NCBI Taxonomy" id="1136941"/>
    <lineage>
        <taxon>Bacteria</taxon>
        <taxon>Bacillati</taxon>
        <taxon>Actinomycetota</taxon>
        <taxon>Actinomycetes</taxon>
        <taxon>Mycobacteriales</taxon>
        <taxon>Gordoniaceae</taxon>
        <taxon>Gordonia</taxon>
    </lineage>
</organism>
<evidence type="ECO:0000313" key="19">
    <source>
        <dbReference type="Proteomes" id="UP000063789"/>
    </source>
</evidence>
<keyword evidence="11" id="KW-0560">Oxidoreductase</keyword>
<dbReference type="Gene3D" id="3.20.20.70">
    <property type="entry name" value="Aldolase class I"/>
    <property type="match status" value="2"/>
</dbReference>
<dbReference type="PANTHER" id="PTHR11938">
    <property type="entry name" value="FAD NADPH DEHYDROGENASE/OXIDOREDUCTASE"/>
    <property type="match status" value="1"/>
</dbReference>
<dbReference type="RefSeq" id="WP_062391273.1">
    <property type="nucleotide sequence ID" value="NZ_CP011853.1"/>
</dbReference>
<dbReference type="CDD" id="cd02808">
    <property type="entry name" value="GltS_FMN"/>
    <property type="match status" value="1"/>
</dbReference>
<keyword evidence="6" id="KW-0285">Flavoprotein</keyword>
<keyword evidence="10" id="KW-0315">Glutamine amidotransferase</keyword>
<dbReference type="InterPro" id="IPR002932">
    <property type="entry name" value="Glu_synthdom"/>
</dbReference>
<evidence type="ECO:0000256" key="10">
    <source>
        <dbReference type="ARBA" id="ARBA00022962"/>
    </source>
</evidence>
<dbReference type="GO" id="GO:0015930">
    <property type="term" value="F:glutamate synthase activity"/>
    <property type="evidence" value="ECO:0007669"/>
    <property type="project" value="InterPro"/>
</dbReference>
<comment type="similarity">
    <text evidence="4">Belongs to the glutamate synthase family.</text>
</comment>
<comment type="cofactor">
    <cofactor evidence="2">
        <name>[3Fe-4S] cluster</name>
        <dbReference type="ChEBI" id="CHEBI:21137"/>
    </cofactor>
</comment>
<proteinExistence type="inferred from homology"/>
<evidence type="ECO:0000256" key="6">
    <source>
        <dbReference type="ARBA" id="ARBA00022630"/>
    </source>
</evidence>
<evidence type="ECO:0000259" key="17">
    <source>
        <dbReference type="PROSITE" id="PS51278"/>
    </source>
</evidence>
<dbReference type="Gene3D" id="3.60.20.10">
    <property type="entry name" value="Glutamine Phosphoribosylpyrophosphate, subunit 1, domain 1"/>
    <property type="match status" value="1"/>
</dbReference>
<dbReference type="GO" id="GO:0046872">
    <property type="term" value="F:metal ion binding"/>
    <property type="evidence" value="ECO:0007669"/>
    <property type="project" value="UniProtKB-KW"/>
</dbReference>
<dbReference type="CDD" id="cd00982">
    <property type="entry name" value="gltB_C"/>
    <property type="match status" value="1"/>
</dbReference>
<dbReference type="SUPFAM" id="SSF51395">
    <property type="entry name" value="FMN-linked oxidoreductases"/>
    <property type="match status" value="1"/>
</dbReference>
<dbReference type="InterPro" id="IPR013785">
    <property type="entry name" value="Aldolase_TIM"/>
</dbReference>
<evidence type="ECO:0000256" key="1">
    <source>
        <dbReference type="ARBA" id="ARBA00001917"/>
    </source>
</evidence>
<dbReference type="InterPro" id="IPR036485">
    <property type="entry name" value="Glu_synth_asu_C_sf"/>
</dbReference>
<dbReference type="InterPro" id="IPR029055">
    <property type="entry name" value="Ntn_hydrolases_N"/>
</dbReference>
<dbReference type="Gene3D" id="2.160.20.60">
    <property type="entry name" value="Glutamate synthase, alpha subunit, C-terminal domain"/>
    <property type="match status" value="1"/>
</dbReference>
<keyword evidence="15" id="KW-0003">3Fe-4S</keyword>
<gene>
    <name evidence="18" type="ORF">ACH46_00875</name>
</gene>
<reference evidence="18 19" key="2">
    <citation type="journal article" date="2017" name="Int. J. Syst. Evol. Microbiol.">
        <title>Gordonia phthalatica sp. nov., a di-n-butyl phthalate-degrading bacterium isolated from activated sludge.</title>
        <authorList>
            <person name="Jin D."/>
            <person name="Kong X."/>
            <person name="Jia M."/>
            <person name="Yu X."/>
            <person name="Wang X."/>
            <person name="Zhuang X."/>
            <person name="Deng Y."/>
            <person name="Bai Z."/>
        </authorList>
    </citation>
    <scope>NUCLEOTIDE SEQUENCE [LARGE SCALE GENOMIC DNA]</scope>
    <source>
        <strain evidence="18 19">QH-11</strain>
    </source>
</reference>
<dbReference type="OrthoDB" id="9758182at2"/>
<dbReference type="SUPFAM" id="SSF56235">
    <property type="entry name" value="N-terminal nucleophile aminohydrolases (Ntn hydrolases)"/>
    <property type="match status" value="1"/>
</dbReference>
<dbReference type="InterPro" id="IPR050711">
    <property type="entry name" value="ET-N_metabolism_enzyme"/>
</dbReference>
<dbReference type="EMBL" id="CP011853">
    <property type="protein sequence ID" value="ALG83325.1"/>
    <property type="molecule type" value="Genomic_DNA"/>
</dbReference>
<dbReference type="InterPro" id="IPR006982">
    <property type="entry name" value="Glu_synth_centr_N"/>
</dbReference>